<dbReference type="RefSeq" id="WP_088917808.1">
    <property type="nucleotide sequence ID" value="NZ_CP018632.1"/>
</dbReference>
<dbReference type="Pfam" id="PF01841">
    <property type="entry name" value="Transglut_core"/>
    <property type="match status" value="1"/>
</dbReference>
<dbReference type="AlphaFoldDB" id="A0A2Z2NM38"/>
<feature type="domain" description="Transglutaminase-like" evidence="1">
    <location>
        <begin position="172"/>
        <end position="248"/>
    </location>
</feature>
<sequence length="1118" mass="124824">MSIRVALDHTTVYNYDKPVTLHPHIIRLRPAPHCRTPILSYSLTIEPKEHFLNWQQDPFGNYLARIVFPEKCTKMSVTVDLVAELTVINPFDFFVEESAENFPFEYSKVNQQELAPYLATTPASKRLQAWLDKNIPKDMHIIDALVHVNQAVHRDVGYQLRMEPGVQTSDETLELAMGSCRDSGWLLVEIMRHYGIAARFVSGYLVQLTPDVKSIDGPSGTEEDFTDLHAWAEVYIPGAGWVGLDATSGLFAGEGHIPLACTPQPTSAAPISGAASEAADDFYFHNRVSRFDERPRVTLPYSDSEWQKVLDLGESVDQKLEAQDVRLTMGGEPTFVSIDDMESPEWNNAALGEHKLELAGVFLEKLRTAFSPNGIIAYAQGKWYPGEPTPRWALISHWRTDGEPIWQDPSRLGTPGAHKTEDEDALKFMQSLCKQLDISEDLVRGLYEDPLHALHLESMLPDDVELDSLNLKDKSSRQRLVNMLSKGVDEPVGFMLPLAFAPAQQQSDDYQGYWLSGEWPLRRKDVFLIPGDSPAGLRLPLASLPVDDTVDHEANAMLEDNFAPSEALPDAAADLTTRPASAKKPSAEESGPRIIRTTLCAEIRDGSLYIFMPPMQSARSWVLLMGCIERACIASSVFPVIEGYEPPRDARLQSFRITPDPGVIEVNIHPSGTFSELVERTETIYEAARESRLGAEKFMVDGRHTGTGGGNHVTMGGYTPADSPFLRRPALLGSLITFWQHHPSLSYLFSGMFIGPTSQAPRIDEARSESLYELEMALSRLPSGEAQQPWLVDRLLRNLLIDLTGNTHRTEICIDKLYSPDGPAGRLGIVELRAFEMPPHARMSIVQALLIRCLISRFWDKPYSGKLIRWGTELHDRFMLPHYLWEDISDVIADLNRNGFGFDANWLDAFWEFRFPVYGVRQIDGISLEVRAAIEPWHVLGEEASAGGMARYVDSSLERVQLKVTGLTGDRYKITCNGCALPLRKTGTAGEYVVGVRYRAWQPTFALHPDLPVDAPLIFDVVDTWSNRSLGGCAYHVADPGGRSYDDVPVNANVAESRRLARFDEDHHTPAPAVIMTPLGGGAPRFESTSATSDVLIKEELSENREYPCTADMRLRTR</sequence>
<dbReference type="KEGG" id="gai:IMCC3135_12070"/>
<evidence type="ECO:0000259" key="1">
    <source>
        <dbReference type="SMART" id="SM00460"/>
    </source>
</evidence>
<protein>
    <recommendedName>
        <fullName evidence="1">Transglutaminase-like domain-containing protein</fullName>
    </recommendedName>
</protein>
<reference evidence="2 3" key="1">
    <citation type="submission" date="2016-12" db="EMBL/GenBank/DDBJ databases">
        <authorList>
            <person name="Song W.-J."/>
            <person name="Kurnit D.M."/>
        </authorList>
    </citation>
    <scope>NUCLEOTIDE SEQUENCE [LARGE SCALE GENOMIC DNA]</scope>
    <source>
        <strain evidence="2 3">IMCC3135</strain>
    </source>
</reference>
<organism evidence="2 3">
    <name type="scientific">Granulosicoccus antarcticus IMCC3135</name>
    <dbReference type="NCBI Taxonomy" id="1192854"/>
    <lineage>
        <taxon>Bacteria</taxon>
        <taxon>Pseudomonadati</taxon>
        <taxon>Pseudomonadota</taxon>
        <taxon>Gammaproteobacteria</taxon>
        <taxon>Chromatiales</taxon>
        <taxon>Granulosicoccaceae</taxon>
        <taxon>Granulosicoccus</taxon>
    </lineage>
</organism>
<accession>A0A2Z2NM38</accession>
<evidence type="ECO:0000313" key="3">
    <source>
        <dbReference type="Proteomes" id="UP000250079"/>
    </source>
</evidence>
<dbReference type="EMBL" id="CP018632">
    <property type="protein sequence ID" value="ASJ72502.1"/>
    <property type="molecule type" value="Genomic_DNA"/>
</dbReference>
<dbReference type="Proteomes" id="UP000250079">
    <property type="component" value="Chromosome"/>
</dbReference>
<dbReference type="Pfam" id="PF09899">
    <property type="entry name" value="DUF2126"/>
    <property type="match status" value="1"/>
</dbReference>
<dbReference type="InterPro" id="IPR018667">
    <property type="entry name" value="DUF2126"/>
</dbReference>
<dbReference type="SUPFAM" id="SSF54001">
    <property type="entry name" value="Cysteine proteinases"/>
    <property type="match status" value="1"/>
</dbReference>
<proteinExistence type="predicted"/>
<gene>
    <name evidence="2" type="ORF">IMCC3135_12070</name>
</gene>
<dbReference type="InterPro" id="IPR038765">
    <property type="entry name" value="Papain-like_cys_pep_sf"/>
</dbReference>
<keyword evidence="3" id="KW-1185">Reference proteome</keyword>
<dbReference type="SMART" id="SM00460">
    <property type="entry name" value="TGc"/>
    <property type="match status" value="1"/>
</dbReference>
<dbReference type="InterPro" id="IPR013589">
    <property type="entry name" value="Bac_transglu_N"/>
</dbReference>
<dbReference type="PANTHER" id="PTHR33490:SF1">
    <property type="entry name" value="SLL1233 PROTEIN"/>
    <property type="match status" value="1"/>
</dbReference>
<dbReference type="Pfam" id="PF08379">
    <property type="entry name" value="Bact_transglu_N"/>
    <property type="match status" value="1"/>
</dbReference>
<evidence type="ECO:0000313" key="2">
    <source>
        <dbReference type="EMBL" id="ASJ72502.1"/>
    </source>
</evidence>
<name>A0A2Z2NM38_9GAMM</name>
<dbReference type="InterPro" id="IPR002931">
    <property type="entry name" value="Transglutaminase-like"/>
</dbReference>
<dbReference type="Gene3D" id="3.10.620.30">
    <property type="match status" value="1"/>
</dbReference>
<dbReference type="OrthoDB" id="9804872at2"/>
<dbReference type="PANTHER" id="PTHR33490">
    <property type="entry name" value="BLR5614 PROTEIN-RELATED"/>
    <property type="match status" value="1"/>
</dbReference>